<sequence length="136" mass="14925">MAPGGTRFLSDLSKGRRHGITQVLVGQAGDRRTFHSGCLESRRSRSAAQTPEWGELSSQHNLAAMATPLQRKRYPDAPGWGQPSVRLPTRQCGKGQGVRWRILQPSWDLAACPFLQMKAVQGRALTPDDGSGIFSR</sequence>
<reference evidence="1" key="1">
    <citation type="submission" date="2021-08" db="EMBL/GenBank/DDBJ databases">
        <title>The first chromosome-level gecko genome reveals the dynamic sex chromosomes of Neotropical dwarf geckos (Sphaerodactylidae: Sphaerodactylus).</title>
        <authorList>
            <person name="Pinto B.J."/>
            <person name="Keating S.E."/>
            <person name="Gamble T."/>
        </authorList>
    </citation>
    <scope>NUCLEOTIDE SEQUENCE</scope>
    <source>
        <strain evidence="1">TG3544</strain>
    </source>
</reference>
<accession>A0ACB8EK17</accession>
<gene>
    <name evidence="1" type="ORF">K3G42_027283</name>
</gene>
<dbReference type="Proteomes" id="UP000827872">
    <property type="component" value="Linkage Group LG03"/>
</dbReference>
<name>A0ACB8EK17_9SAUR</name>
<evidence type="ECO:0000313" key="2">
    <source>
        <dbReference type="Proteomes" id="UP000827872"/>
    </source>
</evidence>
<dbReference type="EMBL" id="CM037616">
    <property type="protein sequence ID" value="KAH7992818.1"/>
    <property type="molecule type" value="Genomic_DNA"/>
</dbReference>
<proteinExistence type="predicted"/>
<organism evidence="1 2">
    <name type="scientific">Sphaerodactylus townsendi</name>
    <dbReference type="NCBI Taxonomy" id="933632"/>
    <lineage>
        <taxon>Eukaryota</taxon>
        <taxon>Metazoa</taxon>
        <taxon>Chordata</taxon>
        <taxon>Craniata</taxon>
        <taxon>Vertebrata</taxon>
        <taxon>Euteleostomi</taxon>
        <taxon>Lepidosauria</taxon>
        <taxon>Squamata</taxon>
        <taxon>Bifurcata</taxon>
        <taxon>Gekkota</taxon>
        <taxon>Sphaerodactylidae</taxon>
        <taxon>Sphaerodactylus</taxon>
    </lineage>
</organism>
<evidence type="ECO:0000313" key="1">
    <source>
        <dbReference type="EMBL" id="KAH7992818.1"/>
    </source>
</evidence>
<keyword evidence="2" id="KW-1185">Reference proteome</keyword>
<protein>
    <submittedName>
        <fullName evidence="1">Uncharacterized protein</fullName>
    </submittedName>
</protein>
<comment type="caution">
    <text evidence="1">The sequence shown here is derived from an EMBL/GenBank/DDBJ whole genome shotgun (WGS) entry which is preliminary data.</text>
</comment>